<evidence type="ECO:0000259" key="13">
    <source>
        <dbReference type="PROSITE" id="PS51192"/>
    </source>
</evidence>
<sequence>MKNPKEILQQYWGFQEFKPAQEQVIESLLDKKDVIALLPTGGGKSICFQLPTLLQPGICIVISPLIALMQDQVEALNKRGIKAVMLGGKIKTQELDQLLDNCIYGNYKFLYLSPERLQQEIVQQRILQMNVNYIAVDEAHCISEWGHDFRPSYHHIKILKNLATSAQIIALTATATKKVIADIQEKLALENPEIIKYSFQRNNIHFLNYKKEDKEFALIDFLKQNEGSGILYVRSRRATLELKEILKQENISAEAYHGGLTAEEKKKHLESWLAGKFSIMVATTAFGMGIDKPDVRTIVHYQIPESLESYFQEAGRAGRDGKESKALLVYNDADIAKLENQFLHILPTPENVKYVYKKLNSYFAIAYGEGQESSFNFNFAEFCATYQLSTTKTYQVLQLLDRAGILNLTPEFHKQLSLRFLISDKHLRYFLNENSFYDPLVKTLLRMYGGFFDHEISVNSQSLSQKTNLSVDKITSVLKELHEKQVIELTIKDQDTTLTFLVPREDDITINPLIPYIKQQFKNKEDKIKAVLNYLENNEICKNIQLLSYFGEEIHEPCGKCSVCLKNKQPTSYSKKELNNIYISIKKELEKETQSSKKLVATLAYSEEIILYVLRVMLENKKIELTKNKTYTLR</sequence>
<dbReference type="InterPro" id="IPR001650">
    <property type="entry name" value="Helicase_C-like"/>
</dbReference>
<dbReference type="Proteomes" id="UP001257659">
    <property type="component" value="Unassembled WGS sequence"/>
</dbReference>
<evidence type="ECO:0000256" key="8">
    <source>
        <dbReference type="ARBA" id="ARBA00023235"/>
    </source>
</evidence>
<organism evidence="15 16">
    <name type="scientific">Mesonia maritima</name>
    <dbReference type="NCBI Taxonomy" id="1793873"/>
    <lineage>
        <taxon>Bacteria</taxon>
        <taxon>Pseudomonadati</taxon>
        <taxon>Bacteroidota</taxon>
        <taxon>Flavobacteriia</taxon>
        <taxon>Flavobacteriales</taxon>
        <taxon>Flavobacteriaceae</taxon>
        <taxon>Mesonia</taxon>
    </lineage>
</organism>
<evidence type="ECO:0000313" key="16">
    <source>
        <dbReference type="Proteomes" id="UP001257659"/>
    </source>
</evidence>
<evidence type="ECO:0000256" key="11">
    <source>
        <dbReference type="ARBA" id="ARBA00044535"/>
    </source>
</evidence>
<keyword evidence="8" id="KW-0413">Isomerase</keyword>
<dbReference type="PANTHER" id="PTHR13710:SF105">
    <property type="entry name" value="ATP-DEPENDENT DNA HELICASE Q1"/>
    <property type="match status" value="1"/>
</dbReference>
<dbReference type="SUPFAM" id="SSF52540">
    <property type="entry name" value="P-loop containing nucleoside triphosphate hydrolases"/>
    <property type="match status" value="1"/>
</dbReference>
<dbReference type="Pfam" id="PF00270">
    <property type="entry name" value="DEAD"/>
    <property type="match status" value="1"/>
</dbReference>
<evidence type="ECO:0000256" key="6">
    <source>
        <dbReference type="ARBA" id="ARBA00022840"/>
    </source>
</evidence>
<evidence type="ECO:0000256" key="7">
    <source>
        <dbReference type="ARBA" id="ARBA00023125"/>
    </source>
</evidence>
<evidence type="ECO:0000259" key="14">
    <source>
        <dbReference type="PROSITE" id="PS51194"/>
    </source>
</evidence>
<evidence type="ECO:0000256" key="2">
    <source>
        <dbReference type="ARBA" id="ARBA00022723"/>
    </source>
</evidence>
<dbReference type="SMART" id="SM00487">
    <property type="entry name" value="DEXDc"/>
    <property type="match status" value="1"/>
</dbReference>
<dbReference type="GO" id="GO:0003678">
    <property type="term" value="F:DNA helicase activity"/>
    <property type="evidence" value="ECO:0007669"/>
    <property type="project" value="UniProtKB-EC"/>
</dbReference>
<evidence type="ECO:0000313" key="15">
    <source>
        <dbReference type="EMBL" id="MDR6301053.1"/>
    </source>
</evidence>
<comment type="catalytic activity">
    <reaction evidence="9">
        <text>Couples ATP hydrolysis with the unwinding of duplex DNA by translocating in the 3'-5' direction.</text>
        <dbReference type="EC" id="5.6.2.4"/>
    </reaction>
</comment>
<dbReference type="GO" id="GO:0016787">
    <property type="term" value="F:hydrolase activity"/>
    <property type="evidence" value="ECO:0007669"/>
    <property type="project" value="UniProtKB-KW"/>
</dbReference>
<dbReference type="InterPro" id="IPR014001">
    <property type="entry name" value="Helicase_ATP-bd"/>
</dbReference>
<comment type="caution">
    <text evidence="15">The sequence shown here is derived from an EMBL/GenBank/DDBJ whole genome shotgun (WGS) entry which is preliminary data.</text>
</comment>
<dbReference type="InterPro" id="IPR027417">
    <property type="entry name" value="P-loop_NTPase"/>
</dbReference>
<dbReference type="Gene3D" id="3.40.50.300">
    <property type="entry name" value="P-loop containing nucleotide triphosphate hydrolases"/>
    <property type="match status" value="2"/>
</dbReference>
<keyword evidence="2" id="KW-0479">Metal-binding</keyword>
<proteinExistence type="inferred from homology"/>
<dbReference type="PROSITE" id="PS51192">
    <property type="entry name" value="HELICASE_ATP_BIND_1"/>
    <property type="match status" value="1"/>
</dbReference>
<reference evidence="15 16" key="1">
    <citation type="submission" date="2023-07" db="EMBL/GenBank/DDBJ databases">
        <title>Genomic Encyclopedia of Type Strains, Phase IV (KMG-IV): sequencing the most valuable type-strain genomes for metagenomic binning, comparative biology and taxonomic classification.</title>
        <authorList>
            <person name="Goeker M."/>
        </authorList>
    </citation>
    <scope>NUCLEOTIDE SEQUENCE [LARGE SCALE GENOMIC DNA]</scope>
    <source>
        <strain evidence="15 16">DSM 102814</strain>
    </source>
</reference>
<keyword evidence="6" id="KW-0067">ATP-binding</keyword>
<name>A0ABU1K618_9FLAO</name>
<dbReference type="SMART" id="SM00490">
    <property type="entry name" value="HELICc"/>
    <property type="match status" value="1"/>
</dbReference>
<evidence type="ECO:0000256" key="10">
    <source>
        <dbReference type="ARBA" id="ARBA00034808"/>
    </source>
</evidence>
<dbReference type="RefSeq" id="WP_309728060.1">
    <property type="nucleotide sequence ID" value="NZ_JAVDQA010000004.1"/>
</dbReference>
<evidence type="ECO:0000256" key="4">
    <source>
        <dbReference type="ARBA" id="ARBA00022801"/>
    </source>
</evidence>
<dbReference type="Pfam" id="PF00271">
    <property type="entry name" value="Helicase_C"/>
    <property type="match status" value="1"/>
</dbReference>
<evidence type="ECO:0000256" key="12">
    <source>
        <dbReference type="ARBA" id="ARBA00044550"/>
    </source>
</evidence>
<accession>A0ABU1K618</accession>
<feature type="domain" description="Helicase ATP-binding" evidence="13">
    <location>
        <begin position="25"/>
        <end position="193"/>
    </location>
</feature>
<keyword evidence="7" id="KW-0238">DNA-binding</keyword>
<evidence type="ECO:0000256" key="3">
    <source>
        <dbReference type="ARBA" id="ARBA00022741"/>
    </source>
</evidence>
<evidence type="ECO:0000256" key="9">
    <source>
        <dbReference type="ARBA" id="ARBA00034617"/>
    </source>
</evidence>
<gene>
    <name evidence="15" type="ORF">GGR31_001700</name>
</gene>
<dbReference type="Gene3D" id="1.10.10.10">
    <property type="entry name" value="Winged helix-like DNA-binding domain superfamily/Winged helix DNA-binding domain"/>
    <property type="match status" value="1"/>
</dbReference>
<dbReference type="PANTHER" id="PTHR13710">
    <property type="entry name" value="DNA HELICASE RECQ FAMILY MEMBER"/>
    <property type="match status" value="1"/>
</dbReference>
<dbReference type="NCBIfam" id="TIGR00614">
    <property type="entry name" value="recQ_fam"/>
    <property type="match status" value="1"/>
</dbReference>
<keyword evidence="5 15" id="KW-0347">Helicase</keyword>
<evidence type="ECO:0000256" key="1">
    <source>
        <dbReference type="ARBA" id="ARBA00005446"/>
    </source>
</evidence>
<dbReference type="InterPro" id="IPR036388">
    <property type="entry name" value="WH-like_DNA-bd_sf"/>
</dbReference>
<dbReference type="PROSITE" id="PS51194">
    <property type="entry name" value="HELICASE_CTER"/>
    <property type="match status" value="1"/>
</dbReference>
<keyword evidence="4 15" id="KW-0378">Hydrolase</keyword>
<comment type="similarity">
    <text evidence="1">Belongs to the helicase family. RecQ subfamily.</text>
</comment>
<dbReference type="EC" id="5.6.2.4" evidence="10"/>
<evidence type="ECO:0000256" key="5">
    <source>
        <dbReference type="ARBA" id="ARBA00022806"/>
    </source>
</evidence>
<dbReference type="InterPro" id="IPR004589">
    <property type="entry name" value="DNA_helicase_ATP-dep_RecQ"/>
</dbReference>
<protein>
    <recommendedName>
        <fullName evidence="11">ATP-dependent DNA helicase RecQ</fullName>
        <ecNumber evidence="10">5.6.2.4</ecNumber>
    </recommendedName>
    <alternativeName>
        <fullName evidence="12">DNA 3'-5' helicase RecQ</fullName>
    </alternativeName>
</protein>
<keyword evidence="16" id="KW-1185">Reference proteome</keyword>
<dbReference type="Pfam" id="PF16124">
    <property type="entry name" value="RecQ_Zn_bind"/>
    <property type="match status" value="1"/>
</dbReference>
<feature type="domain" description="Helicase C-terminal" evidence="14">
    <location>
        <begin position="217"/>
        <end position="363"/>
    </location>
</feature>
<keyword evidence="3" id="KW-0547">Nucleotide-binding</keyword>
<dbReference type="CDD" id="cd17920">
    <property type="entry name" value="DEXHc_RecQ"/>
    <property type="match status" value="1"/>
</dbReference>
<dbReference type="InterPro" id="IPR032284">
    <property type="entry name" value="RecQ_Zn-bd"/>
</dbReference>
<dbReference type="EMBL" id="JAVDQA010000004">
    <property type="protein sequence ID" value="MDR6301053.1"/>
    <property type="molecule type" value="Genomic_DNA"/>
</dbReference>
<dbReference type="InterPro" id="IPR011545">
    <property type="entry name" value="DEAD/DEAH_box_helicase_dom"/>
</dbReference>